<dbReference type="PANTHER" id="PTHR34475">
    <property type="match status" value="1"/>
</dbReference>
<evidence type="ECO:0000313" key="4">
    <source>
        <dbReference type="Proteomes" id="UP000182489"/>
    </source>
</evidence>
<dbReference type="Gene3D" id="1.10.260.40">
    <property type="entry name" value="lambda repressor-like DNA-binding domains"/>
    <property type="match status" value="1"/>
</dbReference>
<dbReference type="Proteomes" id="UP000182489">
    <property type="component" value="Unassembled WGS sequence"/>
</dbReference>
<dbReference type="GO" id="GO:0003677">
    <property type="term" value="F:DNA binding"/>
    <property type="evidence" value="ECO:0007669"/>
    <property type="project" value="InterPro"/>
</dbReference>
<comment type="caution">
    <text evidence="3">The sequence shown here is derived from an EMBL/GenBank/DDBJ whole genome shotgun (WGS) entry which is preliminary data.</text>
</comment>
<sequence length="326" mass="33307">MNSEWAETPQQQPQGNLALAGAQLKAQREALGWPVEQVADQLKLAPRQVVALEEGDMAALPNLAVVRGFVRAYAKVVRLDAAPLVAMIEVHPAPAQDPAAPVRREISATFSESRFPSMTQRSSNQTPLWIAGAVAVVVAAAFGAYKLGYVPASLLSSQAGKETSHAEVGPVETTLVKPGQDLTPVQSPSVPLISVPPPPGNDTQTGAPAAAIASAPAAAVPPVAVPAPATAATAATTPPASTAAPAVGANALVLKVEQDSWVEIRRPGSTPLISRMVKAGSTETFDITGPATLVVGKPGVVQATLRGAKLELPTVAGGTISRVSIK</sequence>
<protein>
    <submittedName>
        <fullName evidence="3">Cytoskeleton protein RodZ</fullName>
    </submittedName>
</protein>
<dbReference type="AlphaFoldDB" id="A0AB38C2V9"/>
<keyword evidence="1" id="KW-0812">Transmembrane</keyword>
<reference evidence="3 4" key="1">
    <citation type="submission" date="2016-11" db="EMBL/GenBank/DDBJ databases">
        <authorList>
            <person name="Varghese N."/>
            <person name="Submissions S."/>
        </authorList>
    </citation>
    <scope>NUCLEOTIDE SEQUENCE [LARGE SCALE GENOMIC DNA]</scope>
    <source>
        <strain evidence="3 4">NFR18</strain>
    </source>
</reference>
<dbReference type="EMBL" id="FPKH01000001">
    <property type="protein sequence ID" value="SFX10333.1"/>
    <property type="molecule type" value="Genomic_DNA"/>
</dbReference>
<dbReference type="Pfam" id="PF13464">
    <property type="entry name" value="RodZ_C"/>
    <property type="match status" value="1"/>
</dbReference>
<name>A0AB38C2V9_9BURK</name>
<dbReference type="InterPro" id="IPR050400">
    <property type="entry name" value="Bact_Cytoskel_RodZ"/>
</dbReference>
<dbReference type="InterPro" id="IPR025194">
    <property type="entry name" value="RodZ-like_C"/>
</dbReference>
<organism evidence="3 4">
    <name type="scientific">Janthinobacterium lividum</name>
    <dbReference type="NCBI Taxonomy" id="29581"/>
    <lineage>
        <taxon>Bacteria</taxon>
        <taxon>Pseudomonadati</taxon>
        <taxon>Pseudomonadota</taxon>
        <taxon>Betaproteobacteria</taxon>
        <taxon>Burkholderiales</taxon>
        <taxon>Oxalobacteraceae</taxon>
        <taxon>Janthinobacterium</taxon>
    </lineage>
</organism>
<gene>
    <name evidence="3" type="ORF">SAMN03097694_0736</name>
</gene>
<feature type="domain" description="Cytoskeleton protein RodZ-like C-terminal" evidence="2">
    <location>
        <begin position="253"/>
        <end position="323"/>
    </location>
</feature>
<dbReference type="RefSeq" id="WP_072452609.1">
    <property type="nucleotide sequence ID" value="NZ_FPKH01000001.1"/>
</dbReference>
<keyword evidence="1" id="KW-1133">Transmembrane helix</keyword>
<keyword evidence="1" id="KW-0472">Membrane</keyword>
<feature type="transmembrane region" description="Helical" evidence="1">
    <location>
        <begin position="128"/>
        <end position="148"/>
    </location>
</feature>
<evidence type="ECO:0000259" key="2">
    <source>
        <dbReference type="Pfam" id="PF13464"/>
    </source>
</evidence>
<proteinExistence type="predicted"/>
<accession>A0AB38C2V9</accession>
<dbReference type="InterPro" id="IPR010982">
    <property type="entry name" value="Lambda_DNA-bd_dom_sf"/>
</dbReference>
<dbReference type="PANTHER" id="PTHR34475:SF1">
    <property type="entry name" value="CYTOSKELETON PROTEIN RODZ"/>
    <property type="match status" value="1"/>
</dbReference>
<dbReference type="Pfam" id="PF13413">
    <property type="entry name" value="HTH_25"/>
    <property type="match status" value="1"/>
</dbReference>
<evidence type="ECO:0000256" key="1">
    <source>
        <dbReference type="SAM" id="Phobius"/>
    </source>
</evidence>
<evidence type="ECO:0000313" key="3">
    <source>
        <dbReference type="EMBL" id="SFX10333.1"/>
    </source>
</evidence>